<evidence type="ECO:0000259" key="7">
    <source>
        <dbReference type="Pfam" id="PF01232"/>
    </source>
</evidence>
<name>A0A7X5TS74_9MICO</name>
<proteinExistence type="inferred from homology"/>
<dbReference type="InterPro" id="IPR008927">
    <property type="entry name" value="6-PGluconate_DH-like_C_sf"/>
</dbReference>
<dbReference type="InterPro" id="IPR036291">
    <property type="entry name" value="NAD(P)-bd_dom_sf"/>
</dbReference>
<dbReference type="SUPFAM" id="SSF48179">
    <property type="entry name" value="6-phosphogluconate dehydrogenase C-terminal domain-like"/>
    <property type="match status" value="1"/>
</dbReference>
<dbReference type="GO" id="GO:0019594">
    <property type="term" value="P:mannitol metabolic process"/>
    <property type="evidence" value="ECO:0007669"/>
    <property type="project" value="InterPro"/>
</dbReference>
<evidence type="ECO:0000313" key="9">
    <source>
        <dbReference type="EMBL" id="NIH53166.1"/>
    </source>
</evidence>
<comment type="catalytic activity">
    <reaction evidence="5">
        <text>D-mannitol 1-phosphate + NAD(+) = beta-D-fructose 6-phosphate + NADH + H(+)</text>
        <dbReference type="Rhea" id="RHEA:19661"/>
        <dbReference type="ChEBI" id="CHEBI:15378"/>
        <dbReference type="ChEBI" id="CHEBI:57540"/>
        <dbReference type="ChEBI" id="CHEBI:57634"/>
        <dbReference type="ChEBI" id="CHEBI:57945"/>
        <dbReference type="ChEBI" id="CHEBI:61381"/>
        <dbReference type="EC" id="1.1.1.17"/>
    </reaction>
</comment>
<keyword evidence="3 9" id="KW-0560">Oxidoreductase</keyword>
<evidence type="ECO:0000256" key="4">
    <source>
        <dbReference type="ARBA" id="ARBA00023027"/>
    </source>
</evidence>
<dbReference type="RefSeq" id="WP_167148555.1">
    <property type="nucleotide sequence ID" value="NZ_JAAMOX010000001.1"/>
</dbReference>
<dbReference type="PRINTS" id="PR00084">
    <property type="entry name" value="MTLDHDRGNASE"/>
</dbReference>
<feature type="domain" description="Mannitol dehydrogenase C-terminal" evidence="8">
    <location>
        <begin position="288"/>
        <end position="476"/>
    </location>
</feature>
<reference evidence="9 10" key="1">
    <citation type="submission" date="2020-02" db="EMBL/GenBank/DDBJ databases">
        <title>Sequencing the genomes of 1000 actinobacteria strains.</title>
        <authorList>
            <person name="Klenk H.-P."/>
        </authorList>
    </citation>
    <scope>NUCLEOTIDE SEQUENCE [LARGE SCALE GENOMIC DNA]</scope>
    <source>
        <strain evidence="9 10">DSM 27960</strain>
    </source>
</reference>
<dbReference type="PANTHER" id="PTHR43362">
    <property type="entry name" value="MANNITOL DEHYDROGENASE DSF1-RELATED"/>
    <property type="match status" value="1"/>
</dbReference>
<evidence type="ECO:0000313" key="10">
    <source>
        <dbReference type="Proteomes" id="UP000541033"/>
    </source>
</evidence>
<comment type="caution">
    <text evidence="9">The sequence shown here is derived from an EMBL/GenBank/DDBJ whole genome shotgun (WGS) entry which is preliminary data.</text>
</comment>
<dbReference type="InterPro" id="IPR013328">
    <property type="entry name" value="6PGD_dom2"/>
</dbReference>
<gene>
    <name evidence="9" type="ORF">FHX76_001034</name>
</gene>
<dbReference type="Pfam" id="PF01232">
    <property type="entry name" value="Mannitol_dh"/>
    <property type="match status" value="1"/>
</dbReference>
<dbReference type="EC" id="1.1.1.17" evidence="1"/>
<dbReference type="InterPro" id="IPR000669">
    <property type="entry name" value="Mannitol_DH"/>
</dbReference>
<evidence type="ECO:0000259" key="8">
    <source>
        <dbReference type="Pfam" id="PF08125"/>
    </source>
</evidence>
<dbReference type="PANTHER" id="PTHR43362:SF1">
    <property type="entry name" value="MANNITOL DEHYDROGENASE 2-RELATED"/>
    <property type="match status" value="1"/>
</dbReference>
<evidence type="ECO:0000256" key="3">
    <source>
        <dbReference type="ARBA" id="ARBA00023002"/>
    </source>
</evidence>
<protein>
    <recommendedName>
        <fullName evidence="2">Mannitol-1-phosphate 5-dehydrogenase</fullName>
        <ecNumber evidence="1">1.1.1.17</ecNumber>
    </recommendedName>
</protein>
<organism evidence="9 10">
    <name type="scientific">Lysinibacter cavernae</name>
    <dbReference type="NCBI Taxonomy" id="1640652"/>
    <lineage>
        <taxon>Bacteria</taxon>
        <taxon>Bacillati</taxon>
        <taxon>Actinomycetota</taxon>
        <taxon>Actinomycetes</taxon>
        <taxon>Micrococcales</taxon>
        <taxon>Microbacteriaceae</taxon>
        <taxon>Lysinibacter</taxon>
    </lineage>
</organism>
<evidence type="ECO:0000256" key="6">
    <source>
        <dbReference type="ARBA" id="ARBA00061451"/>
    </source>
</evidence>
<evidence type="ECO:0000256" key="2">
    <source>
        <dbReference type="ARBA" id="ARBA00016219"/>
    </source>
</evidence>
<dbReference type="FunFam" id="3.40.50.720:FF:000129">
    <property type="entry name" value="D-mannonate oxidoreductase"/>
    <property type="match status" value="1"/>
</dbReference>
<dbReference type="GO" id="GO:0008926">
    <property type="term" value="F:mannitol-1-phosphate 5-dehydrogenase activity"/>
    <property type="evidence" value="ECO:0007669"/>
    <property type="project" value="UniProtKB-EC"/>
</dbReference>
<dbReference type="Gene3D" id="3.40.50.720">
    <property type="entry name" value="NAD(P)-binding Rossmann-like Domain"/>
    <property type="match status" value="1"/>
</dbReference>
<sequence>MTPLSNATLADLPSDVARPTYDRSQLTPGIFHFGVGGFHRAHQAVMLDDLLSQGLATDWAICGIGVLPSDARMRDVMRDQDCLYTLVVRDPSGKQERRVIGSIVDYLFAPDDVDAVIERLASPAAKIVSMTITEGGYNIHPVTGEFDLTNAGIVADLATPQAPASVFGIVVEALRRRRERGMTPFTVMSCDNLQDNGRVARRSFVAYARAVDAELGDWIEANVSFPNSMVDRITPVTTDEDRSVTSEAIGLTDAWPVVCEPFLQWVLEDAFTDGRPPYEHTAVQLVDDVEPYELMKLRLLNASHQALCYFGYLMGYRLVHDVAGDPLVATFLRAYMDREATPTLRPVPGINLDDYKTQLIERFANPGVRDTVARLCADSSDRIPKWLVPVINEQLATDGEIVLSAAICASWARYSEGVDEQGESIEVVDRLRDTVMGYAAKHSTDPLAFIRDRDLFGDLIDNERFVSAYSAALESLHASGARATVAGLVGQ</sequence>
<dbReference type="Gene3D" id="1.10.1040.10">
    <property type="entry name" value="N-(1-d-carboxylethyl)-l-norvaline Dehydrogenase, domain 2"/>
    <property type="match status" value="1"/>
</dbReference>
<comment type="similarity">
    <text evidence="6">Belongs to the mannitol dehydrogenase family. UxuB subfamily.</text>
</comment>
<dbReference type="Pfam" id="PF08125">
    <property type="entry name" value="Mannitol_dh_C"/>
    <property type="match status" value="1"/>
</dbReference>
<feature type="domain" description="Mannitol dehydrogenase N-terminal" evidence="7">
    <location>
        <begin position="29"/>
        <end position="278"/>
    </location>
</feature>
<dbReference type="InterPro" id="IPR023027">
    <property type="entry name" value="Mannitol_DH_CS"/>
</dbReference>
<evidence type="ECO:0000256" key="1">
    <source>
        <dbReference type="ARBA" id="ARBA00012939"/>
    </source>
</evidence>
<dbReference type="SUPFAM" id="SSF51735">
    <property type="entry name" value="NAD(P)-binding Rossmann-fold domains"/>
    <property type="match status" value="1"/>
</dbReference>
<accession>A0A7X5TS74</accession>
<dbReference type="InterPro" id="IPR013118">
    <property type="entry name" value="Mannitol_DH_C"/>
</dbReference>
<keyword evidence="10" id="KW-1185">Reference proteome</keyword>
<keyword evidence="4" id="KW-0520">NAD</keyword>
<dbReference type="AlphaFoldDB" id="A0A7X5TS74"/>
<dbReference type="InterPro" id="IPR050988">
    <property type="entry name" value="Mannitol_DH/Oxidoreductase"/>
</dbReference>
<dbReference type="PROSITE" id="PS00974">
    <property type="entry name" value="MANNITOL_DHGENASE"/>
    <property type="match status" value="1"/>
</dbReference>
<dbReference type="InterPro" id="IPR013131">
    <property type="entry name" value="Mannitol_DH_N"/>
</dbReference>
<dbReference type="EMBL" id="JAAMOX010000001">
    <property type="protein sequence ID" value="NIH53166.1"/>
    <property type="molecule type" value="Genomic_DNA"/>
</dbReference>
<dbReference type="Proteomes" id="UP000541033">
    <property type="component" value="Unassembled WGS sequence"/>
</dbReference>
<evidence type="ECO:0000256" key="5">
    <source>
        <dbReference type="ARBA" id="ARBA00048615"/>
    </source>
</evidence>